<organism evidence="2 3">
    <name type="scientific">Castanea mollissima</name>
    <name type="common">Chinese chestnut</name>
    <dbReference type="NCBI Taxonomy" id="60419"/>
    <lineage>
        <taxon>Eukaryota</taxon>
        <taxon>Viridiplantae</taxon>
        <taxon>Streptophyta</taxon>
        <taxon>Embryophyta</taxon>
        <taxon>Tracheophyta</taxon>
        <taxon>Spermatophyta</taxon>
        <taxon>Magnoliopsida</taxon>
        <taxon>eudicotyledons</taxon>
        <taxon>Gunneridae</taxon>
        <taxon>Pentapetalae</taxon>
        <taxon>rosids</taxon>
        <taxon>fabids</taxon>
        <taxon>Fagales</taxon>
        <taxon>Fagaceae</taxon>
        <taxon>Castanea</taxon>
    </lineage>
</organism>
<evidence type="ECO:0000256" key="1">
    <source>
        <dbReference type="SAM" id="MobiDB-lite"/>
    </source>
</evidence>
<dbReference type="AlphaFoldDB" id="A0A8J4RNG2"/>
<evidence type="ECO:0000313" key="2">
    <source>
        <dbReference type="EMBL" id="KAF3965753.1"/>
    </source>
</evidence>
<dbReference type="EMBL" id="JRKL02001144">
    <property type="protein sequence ID" value="KAF3965753.1"/>
    <property type="molecule type" value="Genomic_DNA"/>
</dbReference>
<proteinExistence type="predicted"/>
<feature type="compositionally biased region" description="Acidic residues" evidence="1">
    <location>
        <begin position="117"/>
        <end position="126"/>
    </location>
</feature>
<sequence length="160" mass="17436">MRCVKEAGSDRPMMAEVVKEIQNIMELAGLNLNANSTSTSASYEEISNGSSHYPNSSGTLDSSGNTRLSSFLVTYIANYPCSHLLSYRNDLGCSQEQIITAAIVNVEEDAELETIDVDNDDDDDNNEHDLTNLPMGVGGSYGSSFDDEFDPSLMDDDEED</sequence>
<reference evidence="2" key="1">
    <citation type="submission" date="2020-03" db="EMBL/GenBank/DDBJ databases">
        <title>Castanea mollissima Vanexum genome sequencing.</title>
        <authorList>
            <person name="Staton M."/>
        </authorList>
    </citation>
    <scope>NUCLEOTIDE SEQUENCE</scope>
    <source>
        <tissue evidence="2">Leaf</tissue>
    </source>
</reference>
<name>A0A8J4RNG2_9ROSI</name>
<feature type="region of interest" description="Disordered" evidence="1">
    <location>
        <begin position="117"/>
        <end position="160"/>
    </location>
</feature>
<comment type="caution">
    <text evidence="2">The sequence shown here is derived from an EMBL/GenBank/DDBJ whole genome shotgun (WGS) entry which is preliminary data.</text>
</comment>
<dbReference type="Proteomes" id="UP000737018">
    <property type="component" value="Unassembled WGS sequence"/>
</dbReference>
<accession>A0A8J4RNG2</accession>
<gene>
    <name evidence="2" type="ORF">CMV_010083</name>
</gene>
<evidence type="ECO:0000313" key="3">
    <source>
        <dbReference type="Proteomes" id="UP000737018"/>
    </source>
</evidence>
<dbReference type="OrthoDB" id="2015206at2759"/>
<protein>
    <submittedName>
        <fullName evidence="2">Uncharacterized protein</fullName>
    </submittedName>
</protein>
<keyword evidence="3" id="KW-1185">Reference proteome</keyword>
<feature type="compositionally biased region" description="Acidic residues" evidence="1">
    <location>
        <begin position="145"/>
        <end position="160"/>
    </location>
</feature>